<evidence type="ECO:0000256" key="1">
    <source>
        <dbReference type="ARBA" id="ARBA00022833"/>
    </source>
</evidence>
<evidence type="ECO:0000256" key="5">
    <source>
        <dbReference type="ARBA" id="ARBA00023242"/>
    </source>
</evidence>
<feature type="compositionally biased region" description="Pro residues" evidence="6">
    <location>
        <begin position="176"/>
        <end position="186"/>
    </location>
</feature>
<dbReference type="CDD" id="cd12148">
    <property type="entry name" value="fungal_TF_MHR"/>
    <property type="match status" value="1"/>
</dbReference>
<dbReference type="VEuPathDB" id="FungiDB:SPSK_07048"/>
<organism evidence="9 10">
    <name type="scientific">Sporothrix schenckii 1099-18</name>
    <dbReference type="NCBI Taxonomy" id="1397361"/>
    <lineage>
        <taxon>Eukaryota</taxon>
        <taxon>Fungi</taxon>
        <taxon>Dikarya</taxon>
        <taxon>Ascomycota</taxon>
        <taxon>Pezizomycotina</taxon>
        <taxon>Sordariomycetes</taxon>
        <taxon>Sordariomycetidae</taxon>
        <taxon>Ophiostomatales</taxon>
        <taxon>Ophiostomataceae</taxon>
        <taxon>Sporothrix</taxon>
    </lineage>
</organism>
<feature type="transmembrane region" description="Helical" evidence="7">
    <location>
        <begin position="574"/>
        <end position="591"/>
    </location>
</feature>
<dbReference type="GO" id="GO:0008270">
    <property type="term" value="F:zinc ion binding"/>
    <property type="evidence" value="ECO:0007669"/>
    <property type="project" value="InterPro"/>
</dbReference>
<keyword evidence="5" id="KW-0539">Nucleus</keyword>
<name>A0A0F2MFC8_SPOSC</name>
<evidence type="ECO:0000256" key="2">
    <source>
        <dbReference type="ARBA" id="ARBA00023015"/>
    </source>
</evidence>
<dbReference type="InterPro" id="IPR052073">
    <property type="entry name" value="Amide_Lactam_Regulators"/>
</dbReference>
<dbReference type="EMBL" id="AXCR01000004">
    <property type="protein sequence ID" value="KJR87779.1"/>
    <property type="molecule type" value="Genomic_DNA"/>
</dbReference>
<evidence type="ECO:0000256" key="7">
    <source>
        <dbReference type="SAM" id="Phobius"/>
    </source>
</evidence>
<dbReference type="GO" id="GO:0003677">
    <property type="term" value="F:DNA binding"/>
    <property type="evidence" value="ECO:0007669"/>
    <property type="project" value="UniProtKB-KW"/>
</dbReference>
<dbReference type="KEGG" id="ssck:SPSK_07048"/>
<dbReference type="AlphaFoldDB" id="A0A0F2MFC8"/>
<dbReference type="GO" id="GO:0006351">
    <property type="term" value="P:DNA-templated transcription"/>
    <property type="evidence" value="ECO:0007669"/>
    <property type="project" value="InterPro"/>
</dbReference>
<dbReference type="Pfam" id="PF04082">
    <property type="entry name" value="Fungal_trans"/>
    <property type="match status" value="1"/>
</dbReference>
<dbReference type="GeneID" id="27668995"/>
<keyword evidence="7" id="KW-0812">Transmembrane</keyword>
<keyword evidence="2" id="KW-0805">Transcription regulation</keyword>
<evidence type="ECO:0000256" key="6">
    <source>
        <dbReference type="SAM" id="MobiDB-lite"/>
    </source>
</evidence>
<evidence type="ECO:0000313" key="10">
    <source>
        <dbReference type="Proteomes" id="UP000033710"/>
    </source>
</evidence>
<keyword evidence="7" id="KW-0472">Membrane</keyword>
<comment type="caution">
    <text evidence="9">The sequence shown here is derived from an EMBL/GenBank/DDBJ whole genome shotgun (WGS) entry which is preliminary data.</text>
</comment>
<accession>A0A0F2MFC8</accession>
<keyword evidence="4" id="KW-0804">Transcription</keyword>
<reference evidence="9 10" key="2">
    <citation type="journal article" date="2015" name="Eukaryot. Cell">
        <title>Asexual propagation of a virulent clone complex in a human and feline outbreak of sporotrichosis.</title>
        <authorList>
            <person name="Teixeira Mde M."/>
            <person name="Rodrigues A.M."/>
            <person name="Tsui C.K."/>
            <person name="de Almeida L.G."/>
            <person name="Van Diepeningen A.D."/>
            <person name="van den Ende B.G."/>
            <person name="Fernandes G.F."/>
            <person name="Kano R."/>
            <person name="Hamelin R.C."/>
            <person name="Lopes-Bezerra L.M."/>
            <person name="Vasconcelos A.T."/>
            <person name="de Hoog S."/>
            <person name="de Camargo Z.P."/>
            <person name="Felipe M.S."/>
        </authorList>
    </citation>
    <scope>NUCLEOTIDE SEQUENCE [LARGE SCALE GENOMIC DNA]</scope>
    <source>
        <strain evidence="9 10">1099-18</strain>
    </source>
</reference>
<reference evidence="9 10" key="1">
    <citation type="journal article" date="2014" name="BMC Genomics">
        <title>Comparative genomics of the major fungal agents of human and animal Sporotrichosis: Sporothrix schenckii and Sporothrix brasiliensis.</title>
        <authorList>
            <person name="Teixeira M.M."/>
            <person name="de Almeida L.G."/>
            <person name="Kubitschek-Barreira P."/>
            <person name="Alves F.L."/>
            <person name="Kioshima E.S."/>
            <person name="Abadio A.K."/>
            <person name="Fernandes L."/>
            <person name="Derengowski L.S."/>
            <person name="Ferreira K.S."/>
            <person name="Souza R.C."/>
            <person name="Ruiz J.C."/>
            <person name="de Andrade N.C."/>
            <person name="Paes H.C."/>
            <person name="Nicola A.M."/>
            <person name="Albuquerque P."/>
            <person name="Gerber A.L."/>
            <person name="Martins V.P."/>
            <person name="Peconick L.D."/>
            <person name="Neto A.V."/>
            <person name="Chaucanez C.B."/>
            <person name="Silva P.A."/>
            <person name="Cunha O.L."/>
            <person name="de Oliveira F.F."/>
            <person name="dos Santos T.C."/>
            <person name="Barros A.L."/>
            <person name="Soares M.A."/>
            <person name="de Oliveira L.M."/>
            <person name="Marini M.M."/>
            <person name="Villalobos-Duno H."/>
            <person name="Cunha M.M."/>
            <person name="de Hoog S."/>
            <person name="da Silveira J.F."/>
            <person name="Henrissat B."/>
            <person name="Nino-Vega G.A."/>
            <person name="Cisalpino P.S."/>
            <person name="Mora-Montes H.M."/>
            <person name="Almeida S.R."/>
            <person name="Stajich J.E."/>
            <person name="Lopes-Bezerra L.M."/>
            <person name="Vasconcelos A.T."/>
            <person name="Felipe M.S."/>
        </authorList>
    </citation>
    <scope>NUCLEOTIDE SEQUENCE [LARGE SCALE GENOMIC DNA]</scope>
    <source>
        <strain evidence="9 10">1099-18</strain>
    </source>
</reference>
<evidence type="ECO:0000313" key="9">
    <source>
        <dbReference type="EMBL" id="KJR87779.1"/>
    </source>
</evidence>
<proteinExistence type="predicted"/>
<sequence>MLFYHSANVSSAVHIHRRPSTGTADRISPPTDHHVTGLQDAGFPGFNHVGAYERTVWQKQQAVAHCIKCDLQNNPAAPCTKCVDAGGECRIRSSKRVKNANAQNSGFASSPRREAGVQSNVVGYSDQTGSGLEQSADLSPGASTAAADGGGGRGEEMSLLSYAADVFAGSDYQPSLPQPPQRPLPDPDADAALRSQVVPPTASPAGLHNAPTTATTTAPSYVGDSGFLQIFHGIGAAVMAERQQSYGDENNLHGLLAAGLRDGRDQVPPAALQESYLETFYQFQHTWCPILDRVDGQLPAAARESVLLQNALALVGSHVDPPVLPHARAAEYYERSKVLFYSNHEKNPLLAISALMLFYCWGPGPPDVMSIDTVWWWTGVAIRQAQQLGLHREPRPGQPPLPGETPGLRRRIWWTLFARERLTSICMGRPCMINVDDCDVAELTLADFPQPATDRAEIFIQWVRLCAIIGRASIYLARRTPDTPFPVALATELQQWVTSLPDHLQLPLQGTTRAAPRFDRDVYQLHLPYLTTVTLLHLRGASHALPTPYMTAVLAAAVVARLFEDVTARGSLRYLHGIAGWAIAIAVLALLHARKVPRLARAADAHIRVLRVALDAMAKLWHSAHVFASGLERIDRFQAGGDAAGDVAAVRSGSVSVSVSVPGGPSPTDMDIGLGLDAARHGGPAGPVPVPELAQHAGLEREGHDWCHFFPYLTPETSPLVALLLDPVLVPSFPDPGWPADLAFQLQGFLDPLHDFFAPVF</sequence>
<keyword evidence="3" id="KW-0238">DNA-binding</keyword>
<feature type="region of interest" description="Disordered" evidence="6">
    <location>
        <begin position="170"/>
        <end position="191"/>
    </location>
</feature>
<dbReference type="InterPro" id="IPR007219">
    <property type="entry name" value="XnlR_reg_dom"/>
</dbReference>
<evidence type="ECO:0000256" key="3">
    <source>
        <dbReference type="ARBA" id="ARBA00023125"/>
    </source>
</evidence>
<dbReference type="SMART" id="SM00906">
    <property type="entry name" value="Fungal_trans"/>
    <property type="match status" value="1"/>
</dbReference>
<gene>
    <name evidence="9" type="ORF">SPSK_07048</name>
</gene>
<dbReference type="PANTHER" id="PTHR47171:SF5">
    <property type="entry name" value="ZN(II)2CYS6 TRANSCRIPTION FACTOR (EUROFUNG)"/>
    <property type="match status" value="1"/>
</dbReference>
<evidence type="ECO:0000259" key="8">
    <source>
        <dbReference type="SMART" id="SM00906"/>
    </source>
</evidence>
<dbReference type="PANTHER" id="PTHR47171">
    <property type="entry name" value="FARA-RELATED"/>
    <property type="match status" value="1"/>
</dbReference>
<keyword evidence="1" id="KW-0862">Zinc</keyword>
<dbReference type="Proteomes" id="UP000033710">
    <property type="component" value="Unassembled WGS sequence"/>
</dbReference>
<feature type="region of interest" description="Disordered" evidence="6">
    <location>
        <begin position="122"/>
        <end position="153"/>
    </location>
</feature>
<protein>
    <recommendedName>
        <fullName evidence="8">Xylanolytic transcriptional activator regulatory domain-containing protein</fullName>
    </recommendedName>
</protein>
<dbReference type="RefSeq" id="XP_016590455.1">
    <property type="nucleotide sequence ID" value="XM_016733718.1"/>
</dbReference>
<feature type="compositionally biased region" description="Polar residues" evidence="6">
    <location>
        <begin position="122"/>
        <end position="137"/>
    </location>
</feature>
<keyword evidence="7" id="KW-1133">Transmembrane helix</keyword>
<dbReference type="OrthoDB" id="39175at2759"/>
<evidence type="ECO:0000256" key="4">
    <source>
        <dbReference type="ARBA" id="ARBA00023163"/>
    </source>
</evidence>
<feature type="domain" description="Xylanolytic transcriptional activator regulatory" evidence="8">
    <location>
        <begin position="374"/>
        <end position="449"/>
    </location>
</feature>